<dbReference type="EMBL" id="JABAIV010000002">
    <property type="protein sequence ID" value="NNG23157.1"/>
    <property type="molecule type" value="Genomic_DNA"/>
</dbReference>
<sequence length="78" mass="8504">MTVFAASVFDATVVFEGQELFKGQGSAKAWAEKVAKELETEVTVEKVGTGWVLKATVDGEPRTWGIFGQRLSRIEQVG</sequence>
<organism evidence="1 2">
    <name type="scientific">Telluria aromaticivorans</name>
    <dbReference type="NCBI Taxonomy" id="2725995"/>
    <lineage>
        <taxon>Bacteria</taxon>
        <taxon>Pseudomonadati</taxon>
        <taxon>Pseudomonadota</taxon>
        <taxon>Betaproteobacteria</taxon>
        <taxon>Burkholderiales</taxon>
        <taxon>Oxalobacteraceae</taxon>
        <taxon>Telluria group</taxon>
        <taxon>Telluria</taxon>
    </lineage>
</organism>
<proteinExistence type="predicted"/>
<keyword evidence="2" id="KW-1185">Reference proteome</keyword>
<reference evidence="1 2" key="1">
    <citation type="submission" date="2020-04" db="EMBL/GenBank/DDBJ databases">
        <title>Massilia sp. nov., a cold adapted bacteria isolated from Arctic soil.</title>
        <authorList>
            <person name="Son J."/>
            <person name="Ka J.-O."/>
        </authorList>
    </citation>
    <scope>NUCLEOTIDE SEQUENCE [LARGE SCALE GENOMIC DNA]</scope>
    <source>
        <strain evidence="1 2">ML15P13</strain>
    </source>
</reference>
<protein>
    <submittedName>
        <fullName evidence="1">Uncharacterized protein</fullName>
    </submittedName>
</protein>
<dbReference type="Proteomes" id="UP000533905">
    <property type="component" value="Unassembled WGS sequence"/>
</dbReference>
<comment type="caution">
    <text evidence="1">The sequence shown here is derived from an EMBL/GenBank/DDBJ whole genome shotgun (WGS) entry which is preliminary data.</text>
</comment>
<dbReference type="AlphaFoldDB" id="A0A7Y2NYT4"/>
<dbReference type="RefSeq" id="WP_171083350.1">
    <property type="nucleotide sequence ID" value="NZ_JABAIV010000002.1"/>
</dbReference>
<evidence type="ECO:0000313" key="1">
    <source>
        <dbReference type="EMBL" id="NNG23157.1"/>
    </source>
</evidence>
<accession>A0A7Y2NYT4</accession>
<name>A0A7Y2NYT4_9BURK</name>
<gene>
    <name evidence="1" type="ORF">HGB41_09095</name>
</gene>
<evidence type="ECO:0000313" key="2">
    <source>
        <dbReference type="Proteomes" id="UP000533905"/>
    </source>
</evidence>